<keyword evidence="2" id="KW-0238">DNA-binding</keyword>
<proteinExistence type="predicted"/>
<keyword evidence="1" id="KW-0805">Transcription regulation</keyword>
<dbReference type="PANTHER" id="PTHR43280:SF32">
    <property type="entry name" value="TRANSCRIPTIONAL REGULATORY PROTEIN"/>
    <property type="match status" value="1"/>
</dbReference>
<sequence>MPCDIRFFYKICIVHPESYLYYGDEWIHIDKTALLFTNPIVPYQWEMVSKEQTGYFCRFTNEFLGGNKRLQNSPLFRLGAEPVFFLNDNQIPFILDLFERMLYESDNKESTDYNVLRSYVDIIMHEAQKLQSDTTTQTTKASSEKVVSIFIEHLGNQFPVTVDHPLLFRKPSDFATLLSVHVNYLNYAVKELTGKTTTEHIHEKLISEAKIMIKNTDMNISEVAFSLGFEYSNNFSKFFKSHTNQSPFKFKQNNI</sequence>
<keyword evidence="3" id="KW-0804">Transcription</keyword>
<dbReference type="EMBL" id="JPRJ01000008">
    <property type="protein sequence ID" value="KFF29298.1"/>
    <property type="molecule type" value="Genomic_DNA"/>
</dbReference>
<evidence type="ECO:0000313" key="5">
    <source>
        <dbReference type="EMBL" id="KFF29298.1"/>
    </source>
</evidence>
<keyword evidence="6" id="KW-1185">Reference proteome</keyword>
<dbReference type="SMART" id="SM00342">
    <property type="entry name" value="HTH_ARAC"/>
    <property type="match status" value="1"/>
</dbReference>
<dbReference type="AlphaFoldDB" id="A0A086BK34"/>
<dbReference type="Pfam" id="PF12833">
    <property type="entry name" value="HTH_18"/>
    <property type="match status" value="1"/>
</dbReference>
<evidence type="ECO:0000256" key="2">
    <source>
        <dbReference type="ARBA" id="ARBA00023125"/>
    </source>
</evidence>
<feature type="domain" description="HTH araC/xylS-type" evidence="4">
    <location>
        <begin position="144"/>
        <end position="253"/>
    </location>
</feature>
<name>A0A086BK34_9FLAO</name>
<dbReference type="GO" id="GO:0003700">
    <property type="term" value="F:DNA-binding transcription factor activity"/>
    <property type="evidence" value="ECO:0007669"/>
    <property type="project" value="InterPro"/>
</dbReference>
<evidence type="ECO:0000256" key="3">
    <source>
        <dbReference type="ARBA" id="ARBA00023163"/>
    </source>
</evidence>
<dbReference type="SUPFAM" id="SSF46689">
    <property type="entry name" value="Homeodomain-like"/>
    <property type="match status" value="1"/>
</dbReference>
<dbReference type="eggNOG" id="COG2207">
    <property type="taxonomic scope" value="Bacteria"/>
</dbReference>
<accession>A0A086BK34</accession>
<dbReference type="Proteomes" id="UP000028709">
    <property type="component" value="Unassembled WGS sequence"/>
</dbReference>
<dbReference type="STRING" id="558152.IQ37_07000"/>
<evidence type="ECO:0000256" key="1">
    <source>
        <dbReference type="ARBA" id="ARBA00023015"/>
    </source>
</evidence>
<dbReference type="PANTHER" id="PTHR43280">
    <property type="entry name" value="ARAC-FAMILY TRANSCRIPTIONAL REGULATOR"/>
    <property type="match status" value="1"/>
</dbReference>
<dbReference type="InterPro" id="IPR018060">
    <property type="entry name" value="HTH_AraC"/>
</dbReference>
<comment type="caution">
    <text evidence="5">The sequence shown here is derived from an EMBL/GenBank/DDBJ whole genome shotgun (WGS) entry which is preliminary data.</text>
</comment>
<dbReference type="PROSITE" id="PS01124">
    <property type="entry name" value="HTH_ARAC_FAMILY_2"/>
    <property type="match status" value="1"/>
</dbReference>
<dbReference type="Gene3D" id="1.10.10.60">
    <property type="entry name" value="Homeodomain-like"/>
    <property type="match status" value="1"/>
</dbReference>
<evidence type="ECO:0000313" key="6">
    <source>
        <dbReference type="Proteomes" id="UP000028709"/>
    </source>
</evidence>
<evidence type="ECO:0000259" key="4">
    <source>
        <dbReference type="PROSITE" id="PS01124"/>
    </source>
</evidence>
<reference evidence="5 6" key="1">
    <citation type="submission" date="2014-07" db="EMBL/GenBank/DDBJ databases">
        <title>Genome of Chryseobacterium piperi CTM.</title>
        <authorList>
            <person name="Pipes S.E."/>
            <person name="Stropko S.J."/>
            <person name="Newman J.D."/>
        </authorList>
    </citation>
    <scope>NUCLEOTIDE SEQUENCE [LARGE SCALE GENOMIC DNA]</scope>
    <source>
        <strain evidence="5 6">CTM</strain>
    </source>
</reference>
<dbReference type="GO" id="GO:0043565">
    <property type="term" value="F:sequence-specific DNA binding"/>
    <property type="evidence" value="ECO:0007669"/>
    <property type="project" value="InterPro"/>
</dbReference>
<gene>
    <name evidence="5" type="ORF">IQ37_07000</name>
</gene>
<dbReference type="InterPro" id="IPR009057">
    <property type="entry name" value="Homeodomain-like_sf"/>
</dbReference>
<organism evidence="5 6">
    <name type="scientific">Chryseobacterium piperi</name>
    <dbReference type="NCBI Taxonomy" id="558152"/>
    <lineage>
        <taxon>Bacteria</taxon>
        <taxon>Pseudomonadati</taxon>
        <taxon>Bacteroidota</taxon>
        <taxon>Flavobacteriia</taxon>
        <taxon>Flavobacteriales</taxon>
        <taxon>Weeksellaceae</taxon>
        <taxon>Chryseobacterium group</taxon>
        <taxon>Chryseobacterium</taxon>
    </lineage>
</organism>
<protein>
    <recommendedName>
        <fullName evidence="4">HTH araC/xylS-type domain-containing protein</fullName>
    </recommendedName>
</protein>